<dbReference type="NCBIfam" id="TIGR03930">
    <property type="entry name" value="WXG100_ESAT6"/>
    <property type="match status" value="1"/>
</dbReference>
<keyword evidence="3" id="KW-1185">Reference proteome</keyword>
<organism evidence="2 3">
    <name type="scientific">Mycolicibacterium anyangense</name>
    <dbReference type="NCBI Taxonomy" id="1431246"/>
    <lineage>
        <taxon>Bacteria</taxon>
        <taxon>Bacillati</taxon>
        <taxon>Actinomycetota</taxon>
        <taxon>Actinomycetes</taxon>
        <taxon>Mycobacteriales</taxon>
        <taxon>Mycobacteriaceae</taxon>
        <taxon>Mycolicibacterium</taxon>
    </lineage>
</organism>
<evidence type="ECO:0000313" key="3">
    <source>
        <dbReference type="Proteomes" id="UP000467249"/>
    </source>
</evidence>
<dbReference type="InterPro" id="IPR010310">
    <property type="entry name" value="T7SS_ESAT-6-like"/>
</dbReference>
<gene>
    <name evidence="2" type="primary">esxT</name>
    <name evidence="2" type="ORF">MANY_50500</name>
</gene>
<sequence>MEPILSYNFAEIDAGVLADIQQTSARLGAALDDLRRQIAPLQQVWTREAATAYHAEQARWQQSAAALNDILVRLGNAVRDGAADVAEADRRAARLWG</sequence>
<proteinExistence type="inferred from homology"/>
<dbReference type="KEGG" id="many:MANY_50500"/>
<dbReference type="Pfam" id="PF06013">
    <property type="entry name" value="WXG100"/>
    <property type="match status" value="1"/>
</dbReference>
<dbReference type="AlphaFoldDB" id="A0A6N4WH36"/>
<dbReference type="Proteomes" id="UP000467249">
    <property type="component" value="Chromosome"/>
</dbReference>
<protein>
    <recommendedName>
        <fullName evidence="1">ESAT-6-like protein</fullName>
    </recommendedName>
</protein>
<dbReference type="SUPFAM" id="SSF140453">
    <property type="entry name" value="EsxAB dimer-like"/>
    <property type="match status" value="1"/>
</dbReference>
<dbReference type="EMBL" id="AP022620">
    <property type="protein sequence ID" value="BBZ79713.1"/>
    <property type="molecule type" value="Genomic_DNA"/>
</dbReference>
<dbReference type="RefSeq" id="WP_163807064.1">
    <property type="nucleotide sequence ID" value="NZ_AP022620.1"/>
</dbReference>
<accession>A0A6N4WH36</accession>
<dbReference type="InterPro" id="IPR036689">
    <property type="entry name" value="ESAT-6-like_sf"/>
</dbReference>
<reference evidence="2 3" key="1">
    <citation type="journal article" date="2019" name="Emerg. Microbes Infect.">
        <title>Comprehensive subspecies identification of 175 nontuberculous mycobacteria species based on 7547 genomic profiles.</title>
        <authorList>
            <person name="Matsumoto Y."/>
            <person name="Kinjo T."/>
            <person name="Motooka D."/>
            <person name="Nabeya D."/>
            <person name="Jung N."/>
            <person name="Uechi K."/>
            <person name="Horii T."/>
            <person name="Iida T."/>
            <person name="Fujita J."/>
            <person name="Nakamura S."/>
        </authorList>
    </citation>
    <scope>NUCLEOTIDE SEQUENCE [LARGE SCALE GENOMIC DNA]</scope>
    <source>
        <strain evidence="2 3">JCM 30275</strain>
    </source>
</reference>
<comment type="similarity">
    <text evidence="1">Belongs to the WXG100 family.</text>
</comment>
<name>A0A6N4WH36_9MYCO</name>
<evidence type="ECO:0000256" key="1">
    <source>
        <dbReference type="RuleBase" id="RU362001"/>
    </source>
</evidence>
<dbReference type="Gene3D" id="1.10.287.1060">
    <property type="entry name" value="ESAT-6-like"/>
    <property type="match status" value="1"/>
</dbReference>
<evidence type="ECO:0000313" key="2">
    <source>
        <dbReference type="EMBL" id="BBZ79713.1"/>
    </source>
</evidence>